<comment type="pathway">
    <text evidence="2">Glycan metabolism; bacterial cellulose biosynthesis.</text>
</comment>
<dbReference type="SMART" id="SM00028">
    <property type="entry name" value="TPR"/>
    <property type="match status" value="4"/>
</dbReference>
<dbReference type="AlphaFoldDB" id="A0A927C0B2"/>
<evidence type="ECO:0000313" key="10">
    <source>
        <dbReference type="Proteomes" id="UP000610558"/>
    </source>
</evidence>
<evidence type="ECO:0000256" key="7">
    <source>
        <dbReference type="SAM" id="SignalP"/>
    </source>
</evidence>
<evidence type="ECO:0000259" key="8">
    <source>
        <dbReference type="Pfam" id="PF05420"/>
    </source>
</evidence>
<evidence type="ECO:0000313" key="9">
    <source>
        <dbReference type="EMBL" id="MBD2857677.1"/>
    </source>
</evidence>
<dbReference type="Proteomes" id="UP000610558">
    <property type="component" value="Unassembled WGS sequence"/>
</dbReference>
<accession>A0A927C0B2</accession>
<evidence type="ECO:0000256" key="4">
    <source>
        <dbReference type="ARBA" id="ARBA00022737"/>
    </source>
</evidence>
<dbReference type="InterPro" id="IPR019734">
    <property type="entry name" value="TPR_rpt"/>
</dbReference>
<name>A0A927C0B2_9GAMM</name>
<keyword evidence="10" id="KW-1185">Reference proteome</keyword>
<proteinExistence type="predicted"/>
<keyword evidence="3 7" id="KW-0732">Signal</keyword>
<comment type="function">
    <text evidence="1">Required for maximal bacterial cellulose synthesis.</text>
</comment>
<dbReference type="InterPro" id="IPR008410">
    <property type="entry name" value="BCSC_C"/>
</dbReference>
<feature type="domain" description="Cellulose synthase operon C C-terminal" evidence="8">
    <location>
        <begin position="916"/>
        <end position="1227"/>
    </location>
</feature>
<sequence>MQVAGVRLGRIALLGLSIAAASVAIQHISNNKDQQPASSDQDKMGKPLQVQAEPGLIDAHETQNQQDSPLLKQIKIADLLNRHDLLRSHLRQQSAIAPNAPYTLFYQAYLALLEDEVPKAETLLNQMRLSSSNTELEQQLARLISLYRDKQNQLQNIRLLTAAGRLDEAVNKFDEVFPTSIPVLSLELEYLELKGRIPRYWRSVRSRLEALNQLYPNIAQLELAKANHLARNAKYLREAESTFRRLAYGESTGRRAASAWLNILESRPLNTQTLSAYQELAQRYPNDRQIQQSLKRAEVEFAEEQLRLRNPYYRAMKNGLAALDAENYRKAESLLDFAHQGRGNDPEILGGLGHIELNRGNQKLAQYYFEQALFYNRDPDRQGKWQSLVKTASYWASIKEGQRFFSAGRTESARSAFHKANRIQPDNYTGYLRLAELAASQYQDEQALHFYNQALRRNPTAKDLLNSRVEYEYQHRGLESAQRFIAQLAPSQQKQLSELEQSLQKDQQFSDLEQQLAGNNTNAALTSLSTLLQLSPLSPWDKKQIAEAFIQLGKTEQADQLMQTWAAEMPQPDMKFAYGLYLSQQGKIADAVAQLESIPDAERSPAISRNLQRIRVDLALQKIQKNNSDSPSEQELQRLAEQFRDIPEAQIRIAELWLSKGENQQARAVLDTIFIRRDWLLDTKLSYGEILLKTASFAKFERWFASISMLNYSYEDAQQLMQLQARFKFMQGEYQEREGDHLLALSNFSQASNLPGKYQTKAKIAALRNASKLKEKQAFFQQQSDLLMAQQQSLPPEDLVELASTFQQLKLKDKSAKLLAELSQRPNIDAILLRDGMLVAEQNQDWQSMESLGFSGLKLHADSTDDDYRQLYDTASDDWLSRSLKAGIDRAQEKNDGHILFGLDYNTKQGRDNYSQIPVEMLLPFPEQSGHLLARVDYVSVTSGKRDYIDPDPSGTGRLDIPFSKSDTGIALGIGWIAEHWRADIGSTPLGFDSSSWVGGLEFDSKFKSLGWSFTVSQRPETGSVLSYAGMDVPDTALTRAGKNWGGVLRTGVKLGTSFDQGKRLGIWTSFQYHQLTGDDVEDNTRLGLMGGLYWRVLNEEDRQLRIGLNGTHLAYDKNLEEFTLNHGGYYSPQRYDSISLPVRFYGRRGKDLSYLLQLSVSHSTSSLDAPYLLGGSNRSGSGFGYSVEMALEKRISDHWYLGLSADIQRADFYEPNHISLYARYTLQDRLKDIHTPPEPPSLYSSYY</sequence>
<keyword evidence="5" id="KW-0802">TPR repeat</keyword>
<comment type="caution">
    <text evidence="9">The sequence shown here is derived from an EMBL/GenBank/DDBJ whole genome shotgun (WGS) entry which is preliminary data.</text>
</comment>
<reference evidence="9" key="1">
    <citation type="submission" date="2020-09" db="EMBL/GenBank/DDBJ databases">
        <authorList>
            <person name="Yoon J.-W."/>
        </authorList>
    </citation>
    <scope>NUCLEOTIDE SEQUENCE</scope>
    <source>
        <strain evidence="9">KMU-158</strain>
    </source>
</reference>
<dbReference type="EMBL" id="JACXLD010000001">
    <property type="protein sequence ID" value="MBD2857677.1"/>
    <property type="molecule type" value="Genomic_DNA"/>
</dbReference>
<dbReference type="GO" id="GO:0019867">
    <property type="term" value="C:outer membrane"/>
    <property type="evidence" value="ECO:0007669"/>
    <property type="project" value="InterPro"/>
</dbReference>
<evidence type="ECO:0000256" key="2">
    <source>
        <dbReference type="ARBA" id="ARBA00005186"/>
    </source>
</evidence>
<dbReference type="InterPro" id="IPR011990">
    <property type="entry name" value="TPR-like_helical_dom_sf"/>
</dbReference>
<evidence type="ECO:0000256" key="3">
    <source>
        <dbReference type="ARBA" id="ARBA00022729"/>
    </source>
</evidence>
<feature type="signal peptide" evidence="7">
    <location>
        <begin position="1"/>
        <end position="21"/>
    </location>
</feature>
<dbReference type="GO" id="GO:0030244">
    <property type="term" value="P:cellulose biosynthetic process"/>
    <property type="evidence" value="ECO:0007669"/>
    <property type="project" value="UniProtKB-KW"/>
</dbReference>
<evidence type="ECO:0000256" key="5">
    <source>
        <dbReference type="ARBA" id="ARBA00022803"/>
    </source>
</evidence>
<keyword evidence="4" id="KW-0677">Repeat</keyword>
<dbReference type="SUPFAM" id="SSF48452">
    <property type="entry name" value="TPR-like"/>
    <property type="match status" value="1"/>
</dbReference>
<organism evidence="9 10">
    <name type="scientific">Spongiibacter pelagi</name>
    <dbReference type="NCBI Taxonomy" id="2760804"/>
    <lineage>
        <taxon>Bacteria</taxon>
        <taxon>Pseudomonadati</taxon>
        <taxon>Pseudomonadota</taxon>
        <taxon>Gammaproteobacteria</taxon>
        <taxon>Cellvibrionales</taxon>
        <taxon>Spongiibacteraceae</taxon>
        <taxon>Spongiibacter</taxon>
    </lineage>
</organism>
<protein>
    <submittedName>
        <fullName evidence="9">BCSC C-terminal domain-containing protein</fullName>
    </submittedName>
</protein>
<keyword evidence="6" id="KW-0135">Cellulose biosynthesis</keyword>
<dbReference type="Gene3D" id="1.25.40.10">
    <property type="entry name" value="Tetratricopeptide repeat domain"/>
    <property type="match status" value="2"/>
</dbReference>
<gene>
    <name evidence="9" type="ORF">IB286_01570</name>
</gene>
<feature type="chain" id="PRO_5037942612" evidence="7">
    <location>
        <begin position="22"/>
        <end position="1248"/>
    </location>
</feature>
<dbReference type="Pfam" id="PF05420">
    <property type="entry name" value="BCSC_C"/>
    <property type="match status" value="1"/>
</dbReference>
<evidence type="ECO:0000256" key="6">
    <source>
        <dbReference type="ARBA" id="ARBA00022916"/>
    </source>
</evidence>
<dbReference type="RefSeq" id="WP_190761901.1">
    <property type="nucleotide sequence ID" value="NZ_JACXLD010000001.1"/>
</dbReference>
<evidence type="ECO:0000256" key="1">
    <source>
        <dbReference type="ARBA" id="ARBA00003476"/>
    </source>
</evidence>